<comment type="caution">
    <text evidence="1">The sequence shown here is derived from an EMBL/GenBank/DDBJ whole genome shotgun (WGS) entry which is preliminary data.</text>
</comment>
<evidence type="ECO:0000313" key="2">
    <source>
        <dbReference type="Proteomes" id="UP000177698"/>
    </source>
</evidence>
<reference evidence="1 2" key="1">
    <citation type="journal article" date="2016" name="Nat. Commun.">
        <title>Thousands of microbial genomes shed light on interconnected biogeochemical processes in an aquifer system.</title>
        <authorList>
            <person name="Anantharaman K."/>
            <person name="Brown C.T."/>
            <person name="Hug L.A."/>
            <person name="Sharon I."/>
            <person name="Castelle C.J."/>
            <person name="Probst A.J."/>
            <person name="Thomas B.C."/>
            <person name="Singh A."/>
            <person name="Wilkins M.J."/>
            <person name="Karaoz U."/>
            <person name="Brodie E.L."/>
            <person name="Williams K.H."/>
            <person name="Hubbard S.S."/>
            <person name="Banfield J.F."/>
        </authorList>
    </citation>
    <scope>NUCLEOTIDE SEQUENCE [LARGE SCALE GENOMIC DNA]</scope>
</reference>
<proteinExistence type="predicted"/>
<dbReference type="Proteomes" id="UP000177698">
    <property type="component" value="Unassembled WGS sequence"/>
</dbReference>
<dbReference type="EMBL" id="MGAG01000025">
    <property type="protein sequence ID" value="OGK40471.1"/>
    <property type="molecule type" value="Genomic_DNA"/>
</dbReference>
<gene>
    <name evidence="1" type="ORF">A2954_06315</name>
</gene>
<sequence>MTRTEGHRPPEHFRLLEKIQPTKVKRAAYISHNLWRIVKMHQISASETPEKKVKFNAEKPLNFKNIYDRYTFNALKKQNNQSLRKNQEGGYVVDILDVDLSHVPDNIRQGTFKSTKAALKVIKSRVDNVKKNIHSNDLIMILNRQEILKQMSADVIKILDLLHRKQAGEKLLDREEAIFRNNWVTEGALLIHGVWAKGNPDREELAGEFFKLDAFEQEKDVVFIDAAIRAEFESTI</sequence>
<name>A0A1F7IAS8_9BACT</name>
<protein>
    <submittedName>
        <fullName evidence="1">Uncharacterized protein</fullName>
    </submittedName>
</protein>
<evidence type="ECO:0000313" key="1">
    <source>
        <dbReference type="EMBL" id="OGK40471.1"/>
    </source>
</evidence>
<dbReference type="STRING" id="1802056.A2954_06315"/>
<dbReference type="AlphaFoldDB" id="A0A1F7IAS8"/>
<accession>A0A1F7IAS8</accession>
<organism evidence="1 2">
    <name type="scientific">Candidatus Roizmanbacteria bacterium RIFCSPLOWO2_01_FULL_37_12</name>
    <dbReference type="NCBI Taxonomy" id="1802056"/>
    <lineage>
        <taxon>Bacteria</taxon>
        <taxon>Candidatus Roizmaniibacteriota</taxon>
    </lineage>
</organism>